<name>A0A502G6C9_9PROT</name>
<dbReference type="PANTHER" id="PTHR30483:SF6">
    <property type="entry name" value="PERIPLASMIC BINDING PROTEIN OF ABC TRANSPORTER FOR NATURAL AMINO ACIDS"/>
    <property type="match status" value="1"/>
</dbReference>
<dbReference type="InterPro" id="IPR028081">
    <property type="entry name" value="Leu-bd"/>
</dbReference>
<gene>
    <name evidence="5" type="ORF">EAH89_12870</name>
</gene>
<dbReference type="EMBL" id="RCZP01000010">
    <property type="protein sequence ID" value="TPG56950.1"/>
    <property type="molecule type" value="Genomic_DNA"/>
</dbReference>
<evidence type="ECO:0000313" key="6">
    <source>
        <dbReference type="Proteomes" id="UP000317078"/>
    </source>
</evidence>
<reference evidence="5 6" key="1">
    <citation type="journal article" date="2019" name="Environ. Microbiol.">
        <title>Species interactions and distinct microbial communities in high Arctic permafrost affected cryosols are associated with the CH4 and CO2 gas fluxes.</title>
        <authorList>
            <person name="Altshuler I."/>
            <person name="Hamel J."/>
            <person name="Turney S."/>
            <person name="Magnuson E."/>
            <person name="Levesque R."/>
            <person name="Greer C."/>
            <person name="Whyte L.G."/>
        </authorList>
    </citation>
    <scope>NUCLEOTIDE SEQUENCE [LARGE SCALE GENOMIC DNA]</scope>
    <source>
        <strain evidence="5 6">S9.3B</strain>
    </source>
</reference>
<dbReference type="InterPro" id="IPR051010">
    <property type="entry name" value="BCAA_transport"/>
</dbReference>
<keyword evidence="3" id="KW-0029">Amino-acid transport</keyword>
<feature type="domain" description="Leucine-binding protein" evidence="4">
    <location>
        <begin position="85"/>
        <end position="370"/>
    </location>
</feature>
<evidence type="ECO:0000256" key="3">
    <source>
        <dbReference type="ARBA" id="ARBA00022970"/>
    </source>
</evidence>
<keyword evidence="3" id="KW-0813">Transport</keyword>
<proteinExistence type="inferred from homology"/>
<dbReference type="AlphaFoldDB" id="A0A502G6C9"/>
<dbReference type="CDD" id="cd06339">
    <property type="entry name" value="PBP1_YraM_LppC_lipoprotein-like"/>
    <property type="match status" value="1"/>
</dbReference>
<dbReference type="GO" id="GO:0006865">
    <property type="term" value="P:amino acid transport"/>
    <property type="evidence" value="ECO:0007669"/>
    <property type="project" value="UniProtKB-KW"/>
</dbReference>
<sequence length="423" mass="41889">MRRQLGSRHPIRHLEGARVHPVPFRGPALPRRSLAPRAPRLGALAALLALVGLAACAPQGPRGGYARPSAPLVGGGALAEAPVTRVAVLLPLSGPQGALGPAMLNAATLALFDANLRGVELMPRDTTGSSGGASEAVRSAIADGARVVVGPLTGPETTAAAGQARAAGVPVLAFTNDVEQGGNGVWVTGVTPSQQVRRLLASAQAAGVRRIGLAGPEGAFTRQLANALRNASREAGMAAPVIVTYPAAASRPQVAGQVVSQAGTEAVGLMIIGESGAGARELAAALAAAGIGAPATRIGGPTLWAGDAALAAEPALAGALVPGPDPAARASFEGRYQAAFGDRPPRLAATAYDATAAALRSVRPGDPTTPAAPPVGEVLQGADGAFRLLPNGQVQRALAVYALTPGAEPQPVEPPVLPGAAGS</sequence>
<dbReference type="Proteomes" id="UP000317078">
    <property type="component" value="Unassembled WGS sequence"/>
</dbReference>
<evidence type="ECO:0000313" key="5">
    <source>
        <dbReference type="EMBL" id="TPG56950.1"/>
    </source>
</evidence>
<keyword evidence="2" id="KW-0732">Signal</keyword>
<organism evidence="5 6">
    <name type="scientific">Muricoccus nepalensis</name>
    <dbReference type="NCBI Taxonomy" id="1854500"/>
    <lineage>
        <taxon>Bacteria</taxon>
        <taxon>Pseudomonadati</taxon>
        <taxon>Pseudomonadota</taxon>
        <taxon>Alphaproteobacteria</taxon>
        <taxon>Acetobacterales</taxon>
        <taxon>Roseomonadaceae</taxon>
        <taxon>Muricoccus</taxon>
    </lineage>
</organism>
<comment type="caution">
    <text evidence="5">The sequence shown here is derived from an EMBL/GenBank/DDBJ whole genome shotgun (WGS) entry which is preliminary data.</text>
</comment>
<keyword evidence="6" id="KW-1185">Reference proteome</keyword>
<evidence type="ECO:0000259" key="4">
    <source>
        <dbReference type="Pfam" id="PF13458"/>
    </source>
</evidence>
<dbReference type="SUPFAM" id="SSF53822">
    <property type="entry name" value="Periplasmic binding protein-like I"/>
    <property type="match status" value="1"/>
</dbReference>
<dbReference type="PANTHER" id="PTHR30483">
    <property type="entry name" value="LEUCINE-SPECIFIC-BINDING PROTEIN"/>
    <property type="match status" value="1"/>
</dbReference>
<accession>A0A502G6C9</accession>
<evidence type="ECO:0000256" key="2">
    <source>
        <dbReference type="ARBA" id="ARBA00022729"/>
    </source>
</evidence>
<dbReference type="OrthoDB" id="7210494at2"/>
<dbReference type="Pfam" id="PF13458">
    <property type="entry name" value="Peripla_BP_6"/>
    <property type="match status" value="1"/>
</dbReference>
<evidence type="ECO:0000256" key="1">
    <source>
        <dbReference type="ARBA" id="ARBA00010062"/>
    </source>
</evidence>
<dbReference type="InterPro" id="IPR028082">
    <property type="entry name" value="Peripla_BP_I"/>
</dbReference>
<comment type="similarity">
    <text evidence="1">Belongs to the leucine-binding protein family.</text>
</comment>
<protein>
    <submittedName>
        <fullName evidence="5">Penicillin-binding protein activator</fullName>
    </submittedName>
</protein>
<dbReference type="Gene3D" id="3.40.50.2300">
    <property type="match status" value="2"/>
</dbReference>